<evidence type="ECO:0000259" key="14">
    <source>
        <dbReference type="PROSITE" id="PS50836"/>
    </source>
</evidence>
<evidence type="ECO:0000256" key="5">
    <source>
        <dbReference type="ARBA" id="ARBA00022729"/>
    </source>
</evidence>
<dbReference type="FunFam" id="6.10.250.3250:FF:000001">
    <property type="entry name" value="60S ribosomal protein L13a"/>
    <property type="match status" value="1"/>
</dbReference>
<feature type="region of interest" description="Disordered" evidence="12">
    <location>
        <begin position="1082"/>
        <end position="1110"/>
    </location>
</feature>
<dbReference type="EMBL" id="JAEFBJ010000013">
    <property type="protein sequence ID" value="KAG7537132.1"/>
    <property type="molecule type" value="Genomic_DNA"/>
</dbReference>
<evidence type="ECO:0000313" key="16">
    <source>
        <dbReference type="EMBL" id="KAG7537132.1"/>
    </source>
</evidence>
<keyword evidence="4 13" id="KW-0812">Transmembrane</keyword>
<feature type="domain" description="Cytochrome b561" evidence="15">
    <location>
        <begin position="546"/>
        <end position="745"/>
    </location>
</feature>
<dbReference type="GO" id="GO:0016020">
    <property type="term" value="C:membrane"/>
    <property type="evidence" value="ECO:0007669"/>
    <property type="project" value="UniProtKB-SubCell"/>
</dbReference>
<keyword evidence="5" id="KW-0732">Signal</keyword>
<feature type="transmembrane region" description="Helical" evidence="13">
    <location>
        <begin position="367"/>
        <end position="392"/>
    </location>
</feature>
<dbReference type="NCBIfam" id="TIGR01077">
    <property type="entry name" value="L13_A_E"/>
    <property type="match status" value="1"/>
</dbReference>
<evidence type="ECO:0000256" key="1">
    <source>
        <dbReference type="ARBA" id="ARBA00004370"/>
    </source>
</evidence>
<keyword evidence="9 13" id="KW-0472">Membrane</keyword>
<feature type="transmembrane region" description="Helical" evidence="13">
    <location>
        <begin position="656"/>
        <end position="674"/>
    </location>
</feature>
<accession>A0A8T1XWI3</accession>
<evidence type="ECO:0000313" key="17">
    <source>
        <dbReference type="Proteomes" id="UP000694251"/>
    </source>
</evidence>
<dbReference type="GO" id="GO:0003735">
    <property type="term" value="F:structural constituent of ribosome"/>
    <property type="evidence" value="ECO:0007669"/>
    <property type="project" value="InterPro"/>
</dbReference>
<keyword evidence="8 13" id="KW-1133">Transmembrane helix</keyword>
<evidence type="ECO:0000256" key="12">
    <source>
        <dbReference type="SAM" id="MobiDB-lite"/>
    </source>
</evidence>
<evidence type="ECO:0000256" key="3">
    <source>
        <dbReference type="ARBA" id="ARBA00022448"/>
    </source>
</evidence>
<feature type="transmembrane region" description="Helical" evidence="13">
    <location>
        <begin position="587"/>
        <end position="606"/>
    </location>
</feature>
<comment type="similarity">
    <text evidence="2 11">Belongs to the universal ribosomal protein uL13 family.</text>
</comment>
<feature type="domain" description="DOMON" evidence="14">
    <location>
        <begin position="424"/>
        <end position="539"/>
    </location>
</feature>
<dbReference type="Pfam" id="PF07723">
    <property type="entry name" value="LRR_2"/>
    <property type="match status" value="1"/>
</dbReference>
<dbReference type="PROSITE" id="PS00783">
    <property type="entry name" value="RIBOSOMAL_L13"/>
    <property type="match status" value="1"/>
</dbReference>
<dbReference type="OrthoDB" id="19261at2759"/>
<dbReference type="InterPro" id="IPR045265">
    <property type="entry name" value="AIR12_DOMON"/>
</dbReference>
<keyword evidence="6 11" id="KW-0689">Ribosomal protein</keyword>
<evidence type="ECO:0000256" key="13">
    <source>
        <dbReference type="SAM" id="Phobius"/>
    </source>
</evidence>
<evidence type="ECO:0000256" key="6">
    <source>
        <dbReference type="ARBA" id="ARBA00022980"/>
    </source>
</evidence>
<comment type="subcellular location">
    <subcellularLocation>
        <location evidence="1">Membrane</location>
    </subcellularLocation>
</comment>
<dbReference type="Proteomes" id="UP000694251">
    <property type="component" value="Chromosome 13"/>
</dbReference>
<dbReference type="Pfam" id="PF08387">
    <property type="entry name" value="FBD"/>
    <property type="match status" value="1"/>
</dbReference>
<dbReference type="InterPro" id="IPR006593">
    <property type="entry name" value="Cyt_b561/ferric_Rdtase_TM"/>
</dbReference>
<dbReference type="CDD" id="cd08760">
    <property type="entry name" value="Cyt_b561_FRRS1_like"/>
    <property type="match status" value="1"/>
</dbReference>
<dbReference type="PROSITE" id="PS50836">
    <property type="entry name" value="DOMON"/>
    <property type="match status" value="1"/>
</dbReference>
<dbReference type="SMART" id="SM00579">
    <property type="entry name" value="FBD"/>
    <property type="match status" value="1"/>
</dbReference>
<feature type="transmembrane region" description="Helical" evidence="13">
    <location>
        <begin position="618"/>
        <end position="644"/>
    </location>
</feature>
<dbReference type="SMART" id="SM00665">
    <property type="entry name" value="B561"/>
    <property type="match status" value="1"/>
</dbReference>
<evidence type="ECO:0000256" key="10">
    <source>
        <dbReference type="ARBA" id="ARBA00023274"/>
    </source>
</evidence>
<gene>
    <name evidence="16" type="ORF">ISN44_As13g010550</name>
</gene>
<dbReference type="PROSITE" id="PS50939">
    <property type="entry name" value="CYTOCHROME_B561"/>
    <property type="match status" value="1"/>
</dbReference>
<dbReference type="InterPro" id="IPR023563">
    <property type="entry name" value="Ribosomal_uL13_CS"/>
</dbReference>
<dbReference type="Pfam" id="PF04526">
    <property type="entry name" value="DUF568"/>
    <property type="match status" value="1"/>
</dbReference>
<dbReference type="GO" id="GO:0015934">
    <property type="term" value="C:large ribosomal subunit"/>
    <property type="evidence" value="ECO:0007669"/>
    <property type="project" value="InterPro"/>
</dbReference>
<reference evidence="16 17" key="1">
    <citation type="submission" date="2020-12" db="EMBL/GenBank/DDBJ databases">
        <title>Concerted genomic and epigenomic changes stabilize Arabidopsis allopolyploids.</title>
        <authorList>
            <person name="Chen Z."/>
        </authorList>
    </citation>
    <scope>NUCLEOTIDE SEQUENCE [LARGE SCALE GENOMIC DNA]</scope>
    <source>
        <strain evidence="16">As9502</strain>
        <tissue evidence="16">Leaf</tissue>
    </source>
</reference>
<keyword evidence="7" id="KW-0249">Electron transport</keyword>
<evidence type="ECO:0000259" key="15">
    <source>
        <dbReference type="PROSITE" id="PS50939"/>
    </source>
</evidence>
<evidence type="ECO:0000256" key="4">
    <source>
        <dbReference type="ARBA" id="ARBA00022692"/>
    </source>
</evidence>
<keyword evidence="10 11" id="KW-0687">Ribonucleoprotein</keyword>
<comment type="caution">
    <text evidence="16">The sequence shown here is derived from an EMBL/GenBank/DDBJ whole genome shotgun (WGS) entry which is preliminary data.</text>
</comment>
<dbReference type="InterPro" id="IPR005018">
    <property type="entry name" value="DOMON_domain"/>
</dbReference>
<dbReference type="CDD" id="cd09629">
    <property type="entry name" value="DOMON_CIL1_like"/>
    <property type="match status" value="1"/>
</dbReference>
<name>A0A8T1XWI3_ARASU</name>
<feature type="transmembrane region" description="Helical" evidence="13">
    <location>
        <begin position="718"/>
        <end position="739"/>
    </location>
</feature>
<protein>
    <submittedName>
        <fullName evidence="16">DOMON domain</fullName>
    </submittedName>
</protein>
<dbReference type="AlphaFoldDB" id="A0A8T1XWI3"/>
<dbReference type="CDD" id="cd00392">
    <property type="entry name" value="Ribosomal_L13"/>
    <property type="match status" value="1"/>
</dbReference>
<keyword evidence="17" id="KW-1185">Reference proteome</keyword>
<organism evidence="16 17">
    <name type="scientific">Arabidopsis suecica</name>
    <name type="common">Swedish thale-cress</name>
    <name type="synonym">Cardaminopsis suecica</name>
    <dbReference type="NCBI Taxonomy" id="45249"/>
    <lineage>
        <taxon>Eukaryota</taxon>
        <taxon>Viridiplantae</taxon>
        <taxon>Streptophyta</taxon>
        <taxon>Embryophyta</taxon>
        <taxon>Tracheophyta</taxon>
        <taxon>Spermatophyta</taxon>
        <taxon>Magnoliopsida</taxon>
        <taxon>eudicotyledons</taxon>
        <taxon>Gunneridae</taxon>
        <taxon>Pentapetalae</taxon>
        <taxon>rosids</taxon>
        <taxon>malvids</taxon>
        <taxon>Brassicales</taxon>
        <taxon>Brassicaceae</taxon>
        <taxon>Camelineae</taxon>
        <taxon>Arabidopsis</taxon>
    </lineage>
</organism>
<dbReference type="PANTHER" id="PTHR23130">
    <property type="entry name" value="CYTOCHROME B561 AND DOMON DOMAIN-CONTAINING PROTEIN"/>
    <property type="match status" value="1"/>
</dbReference>
<dbReference type="InterPro" id="IPR005755">
    <property type="entry name" value="Ribosomal_uL13_euk/arc"/>
</dbReference>
<evidence type="ECO:0000256" key="8">
    <source>
        <dbReference type="ARBA" id="ARBA00022989"/>
    </source>
</evidence>
<evidence type="ECO:0000256" key="7">
    <source>
        <dbReference type="ARBA" id="ARBA00022982"/>
    </source>
</evidence>
<dbReference type="PANTHER" id="PTHR23130:SF174">
    <property type="entry name" value="CYTOCHROME B561 AND DOMON DOMAIN-CONTAINING PROTEIN"/>
    <property type="match status" value="1"/>
</dbReference>
<evidence type="ECO:0000256" key="2">
    <source>
        <dbReference type="ARBA" id="ARBA00006227"/>
    </source>
</evidence>
<dbReference type="InterPro" id="IPR005822">
    <property type="entry name" value="Ribosomal_uL13"/>
</dbReference>
<sequence length="1110" mass="125971">MGDRRRGIPTTCRCGEAGELHIDAGAAYTPIPHELFTCKTLVVLKLQGEQIKVEALTTVCLPSLKTLHTDHSILFGNVPLKLLLSNCNFLTDLKIIWKSGVCLFEFDVSWCKRLVALKLEGLMDVISISSSSAVCLPFLNTLHVTHIWRLNNDSFCRLLSNCPLLSDLTLEEKTSNVMLDLNIVLPCVQRLSIITKFNSSTHLCSLLENYIRKLAIIAPSFKYFTIQEVMSLPIYIPFYVRVKLGDPSKLEVYRLTLKVYRWDTPSFVPECLLSSLEALEWRRYTGRDRDKGLMSYLLNHALRLKTVKIFSDVENKQQIPSHVNLCSIYGYKYTTHTIRKFINLFLPKQSKDYSGKFNLRLSPSKRAIIIMSLSSRTVVVVLCFLFVIAPYFTRATTDGVRARCDSKQFRNGKHFRSCIDLPVLDSYLHFSYVRETGVLDVAYRHTNVESSSWIAWGINPTSKGMLGAQNLLAYRNSTSGFMRAYTSSIKDYSTKLQEGPLSFHVTQLSAEFLNGEMTIFATIVLPTNTTVVNHLWQDGPLKEGDILGMHAMNRDHLKSMATLDLLSGQVTTTKVANMLLVKNIHGLVNAVCWGIFMPIGVMAARYMRTYKGLDPTWFYIHIFFQTTGYFGGLLGGLGTAIYMAKHTGMRSTPHTVIGIFLFALGFLQILALKARPDKNHKYRKYWNWYHHTMGYVVIVLSVYNIYKGLAILQPGSSWKIAYSTIIGVIGLFAIVMEIVQFNKRWGGLCCKKSKDLEADQTACIDDQNTEMKARPNLQTGAFEIVDDILKDTFDPASMRKAASIAIRCVERDASGRPSIAEVLGQEMDTRNIYSSKMKYMWFLRKRMNTKPSHGPIHFRAPSKIFWRTVRGMIPHKTKRGAASLARLKVFEGVPTPYDKIKRMVIPDALKVLRLQAGHKYCLLGRLSSEVGWNHYDTIKELETKRKERAQVVYERKKQLNKLRVKAEKVAEEKLGAQLDILAPVKTVRKRNMTTHESQIGLALISDQRSSHYKKIFNSLGSPPSTDAILIIDHDDGEEVSSDLKPKNDNEPRNVVKGLLKSKDDDDAQYRVDWLFSSTDIHEKKTEKKTKKKNEDERSISTPPESVMGSV</sequence>
<feature type="transmembrane region" description="Helical" evidence="13">
    <location>
        <begin position="686"/>
        <end position="706"/>
    </location>
</feature>
<keyword evidence="3" id="KW-0813">Transport</keyword>
<dbReference type="InterPro" id="IPR013101">
    <property type="entry name" value="LRR_PRU1-like"/>
</dbReference>
<dbReference type="InterPro" id="IPR006566">
    <property type="entry name" value="FBD"/>
</dbReference>
<dbReference type="Pfam" id="PF00572">
    <property type="entry name" value="Ribosomal_L13"/>
    <property type="match status" value="1"/>
</dbReference>
<evidence type="ECO:0000256" key="11">
    <source>
        <dbReference type="RuleBase" id="RU003877"/>
    </source>
</evidence>
<evidence type="ECO:0000256" key="9">
    <source>
        <dbReference type="ARBA" id="ARBA00023136"/>
    </source>
</evidence>
<dbReference type="GO" id="GO:0006412">
    <property type="term" value="P:translation"/>
    <property type="evidence" value="ECO:0007669"/>
    <property type="project" value="InterPro"/>
</dbReference>
<proteinExistence type="inferred from homology"/>